<evidence type="ECO:0000313" key="3">
    <source>
        <dbReference type="EMBL" id="MUN63482.1"/>
    </source>
</evidence>
<sequence>MQHAHDPSARRAGRHPARWVVAALLALALLSGCTAPARTTVDASPAGRALEALPVEEAGTGDDYDRLAQFGDWADPDGNGCDTRNDVLARDLTGVVLGDDGCTVLSGTLEDPYTGTTIDFRRGPLTSADVQIDHVVALKNAWVTGADRLSADERQALANDPLNLLAVDGPANGDKSASDAAGWLPPNEAFRCPYVARQIAVKTRYELFVTTEEKAAMAEVLAGCPEQDLPDHAPAARADAPSPGPSAPGPSAPDKVYYPDCDAVREAGAAPLRADEPGYRPALDRGGETGVACED</sequence>
<evidence type="ECO:0000259" key="2">
    <source>
        <dbReference type="SMART" id="SM00894"/>
    </source>
</evidence>
<feature type="compositionally biased region" description="Basic and acidic residues" evidence="1">
    <location>
        <begin position="273"/>
        <end position="287"/>
    </location>
</feature>
<protein>
    <submittedName>
        <fullName evidence="3">DUF1524 domain-containing protein</fullName>
    </submittedName>
</protein>
<dbReference type="AlphaFoldDB" id="A0A6N8GMT7"/>
<proteinExistence type="predicted"/>
<name>A0A6N8GMT7_9MICC</name>
<dbReference type="Pfam" id="PF05901">
    <property type="entry name" value="Excalibur"/>
    <property type="match status" value="1"/>
</dbReference>
<dbReference type="InterPro" id="IPR011089">
    <property type="entry name" value="GmrSD_C"/>
</dbReference>
<dbReference type="InterPro" id="IPR008613">
    <property type="entry name" value="Excalibur_Ca-bd_domain"/>
</dbReference>
<reference evidence="3 4" key="1">
    <citation type="submission" date="2019-12" db="EMBL/GenBank/DDBJ databases">
        <authorList>
            <person name="Shi Y."/>
        </authorList>
    </citation>
    <scope>NUCLEOTIDE SEQUENCE [LARGE SCALE GENOMIC DNA]</scope>
    <source>
        <strain evidence="3 4">JCM 17929</strain>
    </source>
</reference>
<dbReference type="RefSeq" id="WP_156269389.1">
    <property type="nucleotide sequence ID" value="NZ_WOGU01000007.1"/>
</dbReference>
<feature type="region of interest" description="Disordered" evidence="1">
    <location>
        <begin position="226"/>
        <end position="295"/>
    </location>
</feature>
<dbReference type="Proteomes" id="UP000436989">
    <property type="component" value="Unassembled WGS sequence"/>
</dbReference>
<keyword evidence="4" id="KW-1185">Reference proteome</keyword>
<dbReference type="EMBL" id="WOGU01000007">
    <property type="protein sequence ID" value="MUN63482.1"/>
    <property type="molecule type" value="Genomic_DNA"/>
</dbReference>
<accession>A0A6N8GMT7</accession>
<dbReference type="PANTHER" id="PTHR24094">
    <property type="entry name" value="SECRETED PROTEIN"/>
    <property type="match status" value="1"/>
</dbReference>
<comment type="caution">
    <text evidence="3">The sequence shown here is derived from an EMBL/GenBank/DDBJ whole genome shotgun (WGS) entry which is preliminary data.</text>
</comment>
<organism evidence="3 4">
    <name type="scientific">Kocuria sediminis</name>
    <dbReference type="NCBI Taxonomy" id="1038857"/>
    <lineage>
        <taxon>Bacteria</taxon>
        <taxon>Bacillati</taxon>
        <taxon>Actinomycetota</taxon>
        <taxon>Actinomycetes</taxon>
        <taxon>Micrococcales</taxon>
        <taxon>Micrococcaceae</taxon>
        <taxon>Kocuria</taxon>
    </lineage>
</organism>
<feature type="compositionally biased region" description="Pro residues" evidence="1">
    <location>
        <begin position="242"/>
        <end position="251"/>
    </location>
</feature>
<gene>
    <name evidence="3" type="ORF">GMA12_10065</name>
</gene>
<dbReference type="Pfam" id="PF07510">
    <property type="entry name" value="GmrSD_C"/>
    <property type="match status" value="1"/>
</dbReference>
<dbReference type="PANTHER" id="PTHR24094:SF15">
    <property type="entry name" value="AMP-DEPENDENT SYNTHETASE_LIGASE DOMAIN-CONTAINING PROTEIN-RELATED"/>
    <property type="match status" value="1"/>
</dbReference>
<evidence type="ECO:0000256" key="1">
    <source>
        <dbReference type="SAM" id="MobiDB-lite"/>
    </source>
</evidence>
<dbReference type="SMART" id="SM00894">
    <property type="entry name" value="Excalibur"/>
    <property type="match status" value="1"/>
</dbReference>
<feature type="domain" description="Excalibur calcium-binding" evidence="2">
    <location>
        <begin position="257"/>
        <end position="294"/>
    </location>
</feature>
<evidence type="ECO:0000313" key="4">
    <source>
        <dbReference type="Proteomes" id="UP000436989"/>
    </source>
</evidence>